<evidence type="ECO:0000313" key="1">
    <source>
        <dbReference type="EMBL" id="MCG3418958.1"/>
    </source>
</evidence>
<proteinExistence type="predicted"/>
<name>A0AAW5B2T2_9BACI</name>
<dbReference type="Proteomes" id="UP001199631">
    <property type="component" value="Unassembled WGS sequence"/>
</dbReference>
<organism evidence="1 2">
    <name type="scientific">Oceanobacillus jordanicus</name>
    <dbReference type="NCBI Taxonomy" id="2867266"/>
    <lineage>
        <taxon>Bacteria</taxon>
        <taxon>Bacillati</taxon>
        <taxon>Bacillota</taxon>
        <taxon>Bacilli</taxon>
        <taxon>Bacillales</taxon>
        <taxon>Bacillaceae</taxon>
        <taxon>Oceanobacillus</taxon>
    </lineage>
</organism>
<evidence type="ECO:0000313" key="2">
    <source>
        <dbReference type="Proteomes" id="UP001199631"/>
    </source>
</evidence>
<reference evidence="1 2" key="1">
    <citation type="journal article" date="2022" name="Evol. Bioinform. Online">
        <title>Draft Genome Sequence of Oceanobacillus jordanicus Strain GSFE11, a Halotolerant Plant Growth-Promoting Bacterial Endophyte Isolated From the Jordan Valley.</title>
        <authorList>
            <person name="Alhindi T."/>
            <person name="Albdaiwi R."/>
        </authorList>
    </citation>
    <scope>NUCLEOTIDE SEQUENCE [LARGE SCALE GENOMIC DNA]</scope>
    <source>
        <strain evidence="1 2">GSFE11</strain>
    </source>
</reference>
<dbReference type="EMBL" id="JAIFZM010000005">
    <property type="protein sequence ID" value="MCG3418958.1"/>
    <property type="molecule type" value="Genomic_DNA"/>
</dbReference>
<dbReference type="AlphaFoldDB" id="A0AAW5B2T2"/>
<gene>
    <name evidence="1" type="ORF">K3T81_07340</name>
</gene>
<sequence length="94" mass="10888">MVIHMEVSDEGRVQGWSSTYYKGTVEQEIDESHPFFDSPMLYKLVEGELVKDDEYEQQLIEEEQEKLSKPSIEDQLSIALLEMNEKLYKLEGGG</sequence>
<comment type="caution">
    <text evidence="1">The sequence shown here is derived from an EMBL/GenBank/DDBJ whole genome shotgun (WGS) entry which is preliminary data.</text>
</comment>
<keyword evidence="2" id="KW-1185">Reference proteome</keyword>
<accession>A0AAW5B2T2</accession>
<dbReference type="RefSeq" id="WP_238019111.1">
    <property type="nucleotide sequence ID" value="NZ_JAIFZM010000005.1"/>
</dbReference>
<protein>
    <submittedName>
        <fullName evidence="1">Uncharacterized protein</fullName>
    </submittedName>
</protein>